<sequence length="70" mass="8172">MLSELPRSVQTAIEQYAIQNKMPPEFVIELAIAHFLDPDSVTFTDCQISIQREQVERLKGYWHRQPETVV</sequence>
<evidence type="ECO:0000313" key="1">
    <source>
        <dbReference type="EMBL" id="OEJ72901.1"/>
    </source>
</evidence>
<comment type="caution">
    <text evidence="1">The sequence shown here is derived from an EMBL/GenBank/DDBJ whole genome shotgun (WGS) entry which is preliminary data.</text>
</comment>
<reference evidence="1" key="1">
    <citation type="submission" date="2016-09" db="EMBL/GenBank/DDBJ databases">
        <title>Draft genome of thermotolerant cyanobacterium Desertifilum sp. strain IPPAS B-1220.</title>
        <authorList>
            <person name="Sinetova M.A."/>
            <person name="Bolakhan K."/>
            <person name="Zayadan B.K."/>
            <person name="Mironov K.S."/>
            <person name="Ustinova V."/>
            <person name="Kupriyanova E.V."/>
            <person name="Sidorov R.A."/>
            <person name="Skrypnik A.N."/>
            <person name="Gogoleva N.E."/>
            <person name="Gogolev Y.V."/>
            <person name="Los D.A."/>
        </authorList>
    </citation>
    <scope>NUCLEOTIDE SEQUENCE [LARGE SCALE GENOMIC DNA]</scope>
    <source>
        <strain evidence="1">IPPAS B-1220</strain>
    </source>
</reference>
<gene>
    <name evidence="1" type="ORF">BH720_22840</name>
</gene>
<name>A0A1E5QE66_9CYAN</name>
<organism evidence="1">
    <name type="scientific">Desertifilum tharense IPPAS B-1220</name>
    <dbReference type="NCBI Taxonomy" id="1781255"/>
    <lineage>
        <taxon>Bacteria</taxon>
        <taxon>Bacillati</taxon>
        <taxon>Cyanobacteriota</taxon>
        <taxon>Cyanophyceae</taxon>
        <taxon>Desertifilales</taxon>
        <taxon>Desertifilaceae</taxon>
        <taxon>Desertifilum</taxon>
    </lineage>
</organism>
<protein>
    <submittedName>
        <fullName evidence="1">Uncharacterized protein</fullName>
    </submittedName>
</protein>
<dbReference type="AlphaFoldDB" id="A0A1E5QE66"/>
<dbReference type="EMBL" id="MJGC01000110">
    <property type="protein sequence ID" value="OEJ72901.1"/>
    <property type="molecule type" value="Genomic_DNA"/>
</dbReference>
<proteinExistence type="predicted"/>
<accession>A0A1E5QE66</accession>